<accession>A0A2I2GEN5</accession>
<name>A0A2I2GEN5_9EURO</name>
<feature type="transmembrane region" description="Helical" evidence="6">
    <location>
        <begin position="66"/>
        <end position="88"/>
    </location>
</feature>
<evidence type="ECO:0000256" key="1">
    <source>
        <dbReference type="ARBA" id="ARBA00004141"/>
    </source>
</evidence>
<dbReference type="GeneID" id="36560892"/>
<evidence type="ECO:0000256" key="4">
    <source>
        <dbReference type="ARBA" id="ARBA00023136"/>
    </source>
</evidence>
<comment type="subcellular location">
    <subcellularLocation>
        <location evidence="1">Membrane</location>
        <topology evidence="1">Multi-pass membrane protein</topology>
    </subcellularLocation>
</comment>
<evidence type="ECO:0000256" key="5">
    <source>
        <dbReference type="ARBA" id="ARBA00038359"/>
    </source>
</evidence>
<protein>
    <recommendedName>
        <fullName evidence="7">Rhodopsin domain-containing protein</fullName>
    </recommendedName>
</protein>
<comment type="similarity">
    <text evidence="5">Belongs to the SAT4 family.</text>
</comment>
<evidence type="ECO:0000256" key="2">
    <source>
        <dbReference type="ARBA" id="ARBA00022692"/>
    </source>
</evidence>
<dbReference type="RefSeq" id="XP_024706646.1">
    <property type="nucleotide sequence ID" value="XM_024853194.1"/>
</dbReference>
<feature type="transmembrane region" description="Helical" evidence="6">
    <location>
        <begin position="39"/>
        <end position="60"/>
    </location>
</feature>
<gene>
    <name evidence="8" type="ORF">P170DRAFT_474887</name>
</gene>
<dbReference type="PANTHER" id="PTHR33048">
    <property type="entry name" value="PTH11-LIKE INTEGRAL MEMBRANE PROTEIN (AFU_ORTHOLOGUE AFUA_5G11245)"/>
    <property type="match status" value="1"/>
</dbReference>
<dbReference type="VEuPathDB" id="FungiDB:P170DRAFT_474887"/>
<feature type="domain" description="Rhodopsin" evidence="7">
    <location>
        <begin position="8"/>
        <end position="211"/>
    </location>
</feature>
<dbReference type="OrthoDB" id="10017208at2759"/>
<keyword evidence="3 6" id="KW-1133">Transmembrane helix</keyword>
<evidence type="ECO:0000256" key="3">
    <source>
        <dbReference type="ARBA" id="ARBA00022989"/>
    </source>
</evidence>
<sequence>MAVIGHFIAMCLAVANGGGRHIIFVKDMRKYILGHVGKMVCYATGTMLVKISILLFYHRVFPQKPILIVSCLIGTIVILYNIALVLVVSLQCIPLSSIWTDRPGRCIDKSKPTTALAQVAPFHTTHCAINLFTDVATFAIPIKPVLGLKMRITRKLQVLAAFLLGGIVCVFGVIRTVVLSRMKPGDASQGDIFPGIWSVSEMSIGVVAAYLFYEEPKIDAAISKFHG</sequence>
<evidence type="ECO:0000259" key="7">
    <source>
        <dbReference type="Pfam" id="PF20684"/>
    </source>
</evidence>
<feature type="transmembrane region" description="Helical" evidence="6">
    <location>
        <begin position="158"/>
        <end position="180"/>
    </location>
</feature>
<keyword evidence="4 6" id="KW-0472">Membrane</keyword>
<feature type="transmembrane region" description="Helical" evidence="6">
    <location>
        <begin position="192"/>
        <end position="213"/>
    </location>
</feature>
<keyword evidence="9" id="KW-1185">Reference proteome</keyword>
<organism evidence="8 9">
    <name type="scientific">Aspergillus steynii IBT 23096</name>
    <dbReference type="NCBI Taxonomy" id="1392250"/>
    <lineage>
        <taxon>Eukaryota</taxon>
        <taxon>Fungi</taxon>
        <taxon>Dikarya</taxon>
        <taxon>Ascomycota</taxon>
        <taxon>Pezizomycotina</taxon>
        <taxon>Eurotiomycetes</taxon>
        <taxon>Eurotiomycetidae</taxon>
        <taxon>Eurotiales</taxon>
        <taxon>Aspergillaceae</taxon>
        <taxon>Aspergillus</taxon>
        <taxon>Aspergillus subgen. Circumdati</taxon>
    </lineage>
</organism>
<comment type="caution">
    <text evidence="8">The sequence shown here is derived from an EMBL/GenBank/DDBJ whole genome shotgun (WGS) entry which is preliminary data.</text>
</comment>
<dbReference type="Pfam" id="PF20684">
    <property type="entry name" value="Fung_rhodopsin"/>
    <property type="match status" value="1"/>
</dbReference>
<keyword evidence="2 6" id="KW-0812">Transmembrane</keyword>
<dbReference type="Proteomes" id="UP000234275">
    <property type="component" value="Unassembled WGS sequence"/>
</dbReference>
<reference evidence="8 9" key="1">
    <citation type="submission" date="2016-12" db="EMBL/GenBank/DDBJ databases">
        <title>The genomes of Aspergillus section Nigri reveals drivers in fungal speciation.</title>
        <authorList>
            <consortium name="DOE Joint Genome Institute"/>
            <person name="Vesth T.C."/>
            <person name="Nybo J."/>
            <person name="Theobald S."/>
            <person name="Brandl J."/>
            <person name="Frisvad J.C."/>
            <person name="Nielsen K.F."/>
            <person name="Lyhne E.K."/>
            <person name="Kogle M.E."/>
            <person name="Kuo A."/>
            <person name="Riley R."/>
            <person name="Clum A."/>
            <person name="Nolan M."/>
            <person name="Lipzen A."/>
            <person name="Salamov A."/>
            <person name="Henrissat B."/>
            <person name="Wiebenga A."/>
            <person name="De Vries R.P."/>
            <person name="Grigoriev I.V."/>
            <person name="Mortensen U.H."/>
            <person name="Andersen M.R."/>
            <person name="Baker S.E."/>
        </authorList>
    </citation>
    <scope>NUCLEOTIDE SEQUENCE [LARGE SCALE GENOMIC DNA]</scope>
    <source>
        <strain evidence="8 9">IBT 23096</strain>
    </source>
</reference>
<proteinExistence type="inferred from homology"/>
<dbReference type="InterPro" id="IPR049326">
    <property type="entry name" value="Rhodopsin_dom_fungi"/>
</dbReference>
<dbReference type="GO" id="GO:0016020">
    <property type="term" value="C:membrane"/>
    <property type="evidence" value="ECO:0007669"/>
    <property type="project" value="UniProtKB-SubCell"/>
</dbReference>
<dbReference type="EMBL" id="MSFO01000003">
    <property type="protein sequence ID" value="PLB51344.1"/>
    <property type="molecule type" value="Genomic_DNA"/>
</dbReference>
<dbReference type="PANTHER" id="PTHR33048:SF47">
    <property type="entry name" value="INTEGRAL MEMBRANE PROTEIN-RELATED"/>
    <property type="match status" value="1"/>
</dbReference>
<dbReference type="AlphaFoldDB" id="A0A2I2GEN5"/>
<evidence type="ECO:0000313" key="9">
    <source>
        <dbReference type="Proteomes" id="UP000234275"/>
    </source>
</evidence>
<evidence type="ECO:0000313" key="8">
    <source>
        <dbReference type="EMBL" id="PLB51344.1"/>
    </source>
</evidence>
<dbReference type="InterPro" id="IPR052337">
    <property type="entry name" value="SAT4-like"/>
</dbReference>
<evidence type="ECO:0000256" key="6">
    <source>
        <dbReference type="SAM" id="Phobius"/>
    </source>
</evidence>